<dbReference type="InterPro" id="IPR014148">
    <property type="entry name" value="VirB9"/>
</dbReference>
<dbReference type="KEGG" id="apra:G3A50_21665"/>
<gene>
    <name evidence="6" type="primary">virB9</name>
    <name evidence="6" type="ORF">G3A50_21665</name>
</gene>
<dbReference type="EMBL" id="CP048631">
    <property type="protein sequence ID" value="QIB36443.1"/>
    <property type="molecule type" value="Genomic_DNA"/>
</dbReference>
<sequence length="290" mass="31346">MNRFTMLSAVILMAASAPIGTALALETPVAAPRDSRIRFVQFEPYNVVRIIGTLRSSVQVEFAPDEEIVHVATGNSIAWEVAPAGSILFLKPREKQAVTNLQVVTARRDGSKRSYQFELTVREGAVGPGADTYFLVKFRYPGDEAEERRRIAAARAEAEKANQADKVLEFHGAFGPRNWRYSAQGSQVIEPASVYDNGKVTTFAFSGNTQVPAIYIVNADGSENLVPSSTDGDLVMVHAIAAKFVLRRGREVTCIFNEGFVPAGINPGTGTTSPSVQRVVKPSATSTPAQ</sequence>
<feature type="chain" id="PRO_5026896429" evidence="5">
    <location>
        <begin position="25"/>
        <end position="290"/>
    </location>
</feature>
<proteinExistence type="inferred from homology"/>
<dbReference type="Gene3D" id="2.60.40.2500">
    <property type="match status" value="1"/>
</dbReference>
<organism evidence="6 7">
    <name type="scientific">Ancylobacter pratisalsi</name>
    <dbReference type="NCBI Taxonomy" id="1745854"/>
    <lineage>
        <taxon>Bacteria</taxon>
        <taxon>Pseudomonadati</taxon>
        <taxon>Pseudomonadota</taxon>
        <taxon>Alphaproteobacteria</taxon>
        <taxon>Hyphomicrobiales</taxon>
        <taxon>Xanthobacteraceae</taxon>
        <taxon>Ancylobacter</taxon>
    </lineage>
</organism>
<evidence type="ECO:0000256" key="3">
    <source>
        <dbReference type="ARBA" id="ARBA00023026"/>
    </source>
</evidence>
<evidence type="ECO:0000256" key="2">
    <source>
        <dbReference type="ARBA" id="ARBA00022729"/>
    </source>
</evidence>
<keyword evidence="7" id="KW-1185">Reference proteome</keyword>
<comment type="similarity">
    <text evidence="1">Belongs to the TrbG/VirB9 family.</text>
</comment>
<evidence type="ECO:0000256" key="1">
    <source>
        <dbReference type="ARBA" id="ARBA00006135"/>
    </source>
</evidence>
<feature type="signal peptide" evidence="5">
    <location>
        <begin position="1"/>
        <end position="24"/>
    </location>
</feature>
<geneLocation type="plasmid" evidence="7">
    <name>plgm</name>
</geneLocation>
<dbReference type="InterPro" id="IPR038161">
    <property type="entry name" value="VirB9/CagX/TrbG_C_sf"/>
</dbReference>
<keyword evidence="6" id="KW-0614">Plasmid</keyword>
<dbReference type="NCBIfam" id="TIGR02781">
    <property type="entry name" value="VirB9"/>
    <property type="match status" value="1"/>
</dbReference>
<evidence type="ECO:0000256" key="4">
    <source>
        <dbReference type="SAM" id="MobiDB-lite"/>
    </source>
</evidence>
<name>A0A6P1YWE6_9HYPH</name>
<evidence type="ECO:0000313" key="6">
    <source>
        <dbReference type="EMBL" id="QIB36443.1"/>
    </source>
</evidence>
<protein>
    <submittedName>
        <fullName evidence="6">P-type conjugative transfer protein VirB9</fullName>
    </submittedName>
</protein>
<dbReference type="InterPro" id="IPR010258">
    <property type="entry name" value="Conjugal_tfr_TrbG/VirB9/CagX"/>
</dbReference>
<dbReference type="AlphaFoldDB" id="A0A6P1YWE6"/>
<dbReference type="Pfam" id="PF03524">
    <property type="entry name" value="CagX"/>
    <property type="match status" value="1"/>
</dbReference>
<dbReference type="InterPro" id="IPR033645">
    <property type="entry name" value="VirB9/CagX/TrbG_C"/>
</dbReference>
<dbReference type="Proteomes" id="UP000464751">
    <property type="component" value="Plasmid pLGM"/>
</dbReference>
<feature type="region of interest" description="Disordered" evidence="4">
    <location>
        <begin position="266"/>
        <end position="290"/>
    </location>
</feature>
<keyword evidence="3" id="KW-0843">Virulence</keyword>
<keyword evidence="2 5" id="KW-0732">Signal</keyword>
<reference evidence="6 7" key="1">
    <citation type="submission" date="2020-02" db="EMBL/GenBank/DDBJ databases">
        <authorList>
            <person name="Li G."/>
        </authorList>
    </citation>
    <scope>NUCLEOTIDE SEQUENCE [LARGE SCALE GENOMIC DNA]</scope>
    <source>
        <strain evidence="6 7">DSM 102029</strain>
        <plasmid evidence="7">plgm</plasmid>
    </source>
</reference>
<dbReference type="CDD" id="cd06911">
    <property type="entry name" value="VirB9_CagX_TrbG"/>
    <property type="match status" value="1"/>
</dbReference>
<evidence type="ECO:0000313" key="7">
    <source>
        <dbReference type="Proteomes" id="UP000464751"/>
    </source>
</evidence>
<accession>A0A6P1YWE6</accession>
<evidence type="ECO:0000256" key="5">
    <source>
        <dbReference type="SAM" id="SignalP"/>
    </source>
</evidence>